<evidence type="ECO:0000256" key="1">
    <source>
        <dbReference type="SAM" id="MobiDB-lite"/>
    </source>
</evidence>
<evidence type="ECO:0000313" key="2">
    <source>
        <dbReference type="EMBL" id="KAA1089587.1"/>
    </source>
</evidence>
<dbReference type="Proteomes" id="UP000324748">
    <property type="component" value="Unassembled WGS sequence"/>
</dbReference>
<reference evidence="2 3" key="1">
    <citation type="submission" date="2019-05" db="EMBL/GenBank/DDBJ databases">
        <title>Emergence of the Ug99 lineage of the wheat stem rust pathogen through somatic hybridization.</title>
        <authorList>
            <person name="Li F."/>
            <person name="Upadhyaya N.M."/>
            <person name="Sperschneider J."/>
            <person name="Matny O."/>
            <person name="Nguyen-Phuc H."/>
            <person name="Mago R."/>
            <person name="Raley C."/>
            <person name="Miller M.E."/>
            <person name="Silverstein K.A.T."/>
            <person name="Henningsen E."/>
            <person name="Hirsch C.D."/>
            <person name="Visser B."/>
            <person name="Pretorius Z.A."/>
            <person name="Steffenson B.J."/>
            <person name="Schwessinger B."/>
            <person name="Dodds P.N."/>
            <person name="Figueroa M."/>
        </authorList>
    </citation>
    <scope>NUCLEOTIDE SEQUENCE [LARGE SCALE GENOMIC DNA]</scope>
    <source>
        <strain evidence="2">21-0</strain>
    </source>
</reference>
<protein>
    <submittedName>
        <fullName evidence="2">Uncharacterized protein</fullName>
    </submittedName>
</protein>
<gene>
    <name evidence="2" type="ORF">PGT21_023321</name>
</gene>
<proteinExistence type="predicted"/>
<organism evidence="2 3">
    <name type="scientific">Puccinia graminis f. sp. tritici</name>
    <dbReference type="NCBI Taxonomy" id="56615"/>
    <lineage>
        <taxon>Eukaryota</taxon>
        <taxon>Fungi</taxon>
        <taxon>Dikarya</taxon>
        <taxon>Basidiomycota</taxon>
        <taxon>Pucciniomycotina</taxon>
        <taxon>Pucciniomycetes</taxon>
        <taxon>Pucciniales</taxon>
        <taxon>Pucciniaceae</taxon>
        <taxon>Puccinia</taxon>
    </lineage>
</organism>
<feature type="region of interest" description="Disordered" evidence="1">
    <location>
        <begin position="142"/>
        <end position="195"/>
    </location>
</feature>
<keyword evidence="3" id="KW-1185">Reference proteome</keyword>
<sequence>MQPVLTCDLLKQKNKHARALRGVEISKDERVSNLLLGTHSRETINLIAANLYLSSELKESRRCQSPLSLAMPLPGNSTSQLEERVNRLKLITIQKKLEPLAITKPTSVDKGLIPITEAAPPVTTRANPEAPTCEKTPAEKAVDAMDLDPQALSSRVGTLGTQRKRNEKRSKAPPPECIQYTRTRASSTPAVVNSS</sequence>
<comment type="caution">
    <text evidence="2">The sequence shown here is derived from an EMBL/GenBank/DDBJ whole genome shotgun (WGS) entry which is preliminary data.</text>
</comment>
<accession>A0A5B0NK08</accession>
<name>A0A5B0NK08_PUCGR</name>
<evidence type="ECO:0000313" key="3">
    <source>
        <dbReference type="Proteomes" id="UP000324748"/>
    </source>
</evidence>
<feature type="compositionally biased region" description="Polar residues" evidence="1">
    <location>
        <begin position="180"/>
        <end position="195"/>
    </location>
</feature>
<dbReference type="EMBL" id="VSWC01000093">
    <property type="protein sequence ID" value="KAA1089587.1"/>
    <property type="molecule type" value="Genomic_DNA"/>
</dbReference>
<feature type="compositionally biased region" description="Polar residues" evidence="1">
    <location>
        <begin position="151"/>
        <end position="161"/>
    </location>
</feature>
<dbReference type="OrthoDB" id="10375760at2759"/>
<dbReference type="AlphaFoldDB" id="A0A5B0NK08"/>